<organism evidence="9 10">
    <name type="scientific">Paenibacillus rigui</name>
    <dbReference type="NCBI Taxonomy" id="554312"/>
    <lineage>
        <taxon>Bacteria</taxon>
        <taxon>Bacillati</taxon>
        <taxon>Bacillota</taxon>
        <taxon>Bacilli</taxon>
        <taxon>Bacillales</taxon>
        <taxon>Paenibacillaceae</taxon>
        <taxon>Paenibacillus</taxon>
    </lineage>
</organism>
<sequence length="392" mass="41146">MIPHPAKTHLKHKSFTSAFRQRLRFGKSQGSIPRSGPGSRFLPGLLMTLLLAAAGNWLASLPALAVMGTLVPALLLGMLWRSSLPLPAALAPGIAFASKRVLRLGIILLGLRLNLLDIVHAGVVNVAIAVSCLAMALWTAYRLGRLFGVEPRLALLTACGTAICGAAAVAALAPQLKAKQADIAVSTATVALLGTLFTLLYTLLYQVLGLGTAAYGMFAGATLHEVAHVVAAAAPGGAAAVDTAVIMKLTRVALLIPVSLLLGLWKPQLADNADAAQDSCMHKPGRNDSASAGPYRSRTAAKERPPVPWFLFGFLLMSGVHTLQLLPEPVTLRLIDLAYVFLAMAMAGLGLQTPLALFRREGLRSITSAGLASLLLAVFGYVLVRWLVLPAS</sequence>
<protein>
    <recommendedName>
        <fullName evidence="11">Sulfate exporter family transporter</fullName>
    </recommendedName>
</protein>
<dbReference type="PANTHER" id="PTHR30106:SF2">
    <property type="entry name" value="UPF0324 INNER MEMBRANE PROTEIN YEIH"/>
    <property type="match status" value="1"/>
</dbReference>
<evidence type="ECO:0000256" key="7">
    <source>
        <dbReference type="SAM" id="MobiDB-lite"/>
    </source>
</evidence>
<dbReference type="PANTHER" id="PTHR30106">
    <property type="entry name" value="INNER MEMBRANE PROTEIN YEIH-RELATED"/>
    <property type="match status" value="1"/>
</dbReference>
<keyword evidence="6 8" id="KW-0472">Membrane</keyword>
<dbReference type="InterPro" id="IPR018383">
    <property type="entry name" value="UPF0324_pro"/>
</dbReference>
<evidence type="ECO:0000256" key="8">
    <source>
        <dbReference type="SAM" id="Phobius"/>
    </source>
</evidence>
<evidence type="ECO:0000256" key="6">
    <source>
        <dbReference type="ARBA" id="ARBA00023136"/>
    </source>
</evidence>
<keyword evidence="5 8" id="KW-1133">Transmembrane helix</keyword>
<feature type="transmembrane region" description="Helical" evidence="8">
    <location>
        <begin position="338"/>
        <end position="358"/>
    </location>
</feature>
<feature type="region of interest" description="Disordered" evidence="7">
    <location>
        <begin position="276"/>
        <end position="299"/>
    </location>
</feature>
<evidence type="ECO:0000256" key="1">
    <source>
        <dbReference type="ARBA" id="ARBA00004651"/>
    </source>
</evidence>
<gene>
    <name evidence="9" type="ORF">CF651_17560</name>
</gene>
<reference evidence="9 10" key="1">
    <citation type="submission" date="2017-07" db="EMBL/GenBank/DDBJ databases">
        <title>Genome sequencing and assembly of Paenibacillus rigui.</title>
        <authorList>
            <person name="Mayilraj S."/>
        </authorList>
    </citation>
    <scope>NUCLEOTIDE SEQUENCE [LARGE SCALE GENOMIC DNA]</scope>
    <source>
        <strain evidence="9 10">JCM 16352</strain>
    </source>
</reference>
<keyword evidence="3" id="KW-1003">Cell membrane</keyword>
<evidence type="ECO:0000313" key="10">
    <source>
        <dbReference type="Proteomes" id="UP000215509"/>
    </source>
</evidence>
<name>A0A229UNU2_9BACL</name>
<comment type="caution">
    <text evidence="9">The sequence shown here is derived from an EMBL/GenBank/DDBJ whole genome shotgun (WGS) entry which is preliminary data.</text>
</comment>
<comment type="similarity">
    <text evidence="2">Belongs to the UPF0324 family.</text>
</comment>
<dbReference type="GO" id="GO:0005886">
    <property type="term" value="C:plasma membrane"/>
    <property type="evidence" value="ECO:0007669"/>
    <property type="project" value="UniProtKB-SubCell"/>
</dbReference>
<evidence type="ECO:0000256" key="2">
    <source>
        <dbReference type="ARBA" id="ARBA00007977"/>
    </source>
</evidence>
<evidence type="ECO:0000256" key="4">
    <source>
        <dbReference type="ARBA" id="ARBA00022692"/>
    </source>
</evidence>
<evidence type="ECO:0000256" key="5">
    <source>
        <dbReference type="ARBA" id="ARBA00022989"/>
    </source>
</evidence>
<feature type="transmembrane region" description="Helical" evidence="8">
    <location>
        <begin position="307"/>
        <end position="326"/>
    </location>
</feature>
<evidence type="ECO:0008006" key="11">
    <source>
        <dbReference type="Google" id="ProtNLM"/>
    </source>
</evidence>
<feature type="transmembrane region" description="Helical" evidence="8">
    <location>
        <begin position="118"/>
        <end position="141"/>
    </location>
</feature>
<dbReference type="AlphaFoldDB" id="A0A229UNU2"/>
<dbReference type="EMBL" id="NMQW01000024">
    <property type="protein sequence ID" value="OXM85024.1"/>
    <property type="molecule type" value="Genomic_DNA"/>
</dbReference>
<dbReference type="Proteomes" id="UP000215509">
    <property type="component" value="Unassembled WGS sequence"/>
</dbReference>
<feature type="transmembrane region" description="Helical" evidence="8">
    <location>
        <begin position="370"/>
        <end position="388"/>
    </location>
</feature>
<dbReference type="Pfam" id="PF03601">
    <property type="entry name" value="Cons_hypoth698"/>
    <property type="match status" value="1"/>
</dbReference>
<feature type="transmembrane region" description="Helical" evidence="8">
    <location>
        <begin position="153"/>
        <end position="173"/>
    </location>
</feature>
<evidence type="ECO:0000313" key="9">
    <source>
        <dbReference type="EMBL" id="OXM85024.1"/>
    </source>
</evidence>
<feature type="transmembrane region" description="Helical" evidence="8">
    <location>
        <begin position="185"/>
        <end position="208"/>
    </location>
</feature>
<accession>A0A229UNU2</accession>
<comment type="subcellular location">
    <subcellularLocation>
        <location evidence="1">Cell membrane</location>
        <topology evidence="1">Multi-pass membrane protein</topology>
    </subcellularLocation>
</comment>
<keyword evidence="4 8" id="KW-0812">Transmembrane</keyword>
<proteinExistence type="inferred from homology"/>
<evidence type="ECO:0000256" key="3">
    <source>
        <dbReference type="ARBA" id="ARBA00022475"/>
    </source>
</evidence>
<keyword evidence="10" id="KW-1185">Reference proteome</keyword>
<dbReference type="OrthoDB" id="9811391at2"/>